<reference evidence="1" key="1">
    <citation type="journal article" date="2018" name="Genome Biol.">
        <title>SKESA: strategic k-mer extension for scrupulous assemblies.</title>
        <authorList>
            <person name="Souvorov A."/>
            <person name="Agarwala R."/>
            <person name="Lipman D.J."/>
        </authorList>
    </citation>
    <scope>NUCLEOTIDE SEQUENCE</scope>
    <source>
        <strain evidence="1">BCW_2640</strain>
    </source>
</reference>
<sequence>MDALLRYAINRIIELETMLLPAIPEIIDRDYRGKKYAKDKQITSCGNAVPPQLAEALVRASLPEMCVQREDQAA</sequence>
<evidence type="ECO:0000313" key="1">
    <source>
        <dbReference type="EMBL" id="HAE1794701.1"/>
    </source>
</evidence>
<reference evidence="1" key="2">
    <citation type="submission" date="2018-07" db="EMBL/GenBank/DDBJ databases">
        <authorList>
            <consortium name="NCBI Pathogen Detection Project"/>
        </authorList>
    </citation>
    <scope>NUCLEOTIDE SEQUENCE</scope>
    <source>
        <strain evidence="1">BCW_2640</strain>
    </source>
</reference>
<proteinExistence type="predicted"/>
<protein>
    <recommendedName>
        <fullName evidence="2">DNA (cytosine-5-)-methyltransferase</fullName>
    </recommendedName>
</protein>
<dbReference type="AlphaFoldDB" id="A0A726YZ03"/>
<organism evidence="1">
    <name type="scientific">Salmonella enterica subsp. enterica serovar Ank</name>
    <dbReference type="NCBI Taxonomy" id="1173578"/>
    <lineage>
        <taxon>Bacteria</taxon>
        <taxon>Pseudomonadati</taxon>
        <taxon>Pseudomonadota</taxon>
        <taxon>Gammaproteobacteria</taxon>
        <taxon>Enterobacterales</taxon>
        <taxon>Enterobacteriaceae</taxon>
        <taxon>Salmonella</taxon>
    </lineage>
</organism>
<gene>
    <name evidence="1" type="ORF">G3V02_003452</name>
</gene>
<comment type="caution">
    <text evidence="1">The sequence shown here is derived from an EMBL/GenBank/DDBJ whole genome shotgun (WGS) entry which is preliminary data.</text>
</comment>
<accession>A0A726YZ03</accession>
<dbReference type="EMBL" id="DAARBX010000017">
    <property type="protein sequence ID" value="HAE1794701.1"/>
    <property type="molecule type" value="Genomic_DNA"/>
</dbReference>
<evidence type="ECO:0008006" key="2">
    <source>
        <dbReference type="Google" id="ProtNLM"/>
    </source>
</evidence>
<name>A0A726YZ03_SALET</name>